<gene>
    <name evidence="1" type="ORF">chiPu_0018330</name>
</gene>
<proteinExistence type="predicted"/>
<name>A0A401RMH7_CHIPU</name>
<sequence length="104" mass="12422">MHWYLIIQIKALQFYHQQVKEAYIQEEEKESSRTDAKDVKPGDYILIKNFNKKKLQFPSSVQQVLLTETWLQDDKDSILNIEGIRGIQIHWEARKTCRKKSESK</sequence>
<accession>A0A401RMH7</accession>
<reference evidence="1 2" key="1">
    <citation type="journal article" date="2018" name="Nat. Ecol. Evol.">
        <title>Shark genomes provide insights into elasmobranch evolution and the origin of vertebrates.</title>
        <authorList>
            <person name="Hara Y"/>
            <person name="Yamaguchi K"/>
            <person name="Onimaru K"/>
            <person name="Kadota M"/>
            <person name="Koyanagi M"/>
            <person name="Keeley SD"/>
            <person name="Tatsumi K"/>
            <person name="Tanaka K"/>
            <person name="Motone F"/>
            <person name="Kageyama Y"/>
            <person name="Nozu R"/>
            <person name="Adachi N"/>
            <person name="Nishimura O"/>
            <person name="Nakagawa R"/>
            <person name="Tanegashima C"/>
            <person name="Kiyatake I"/>
            <person name="Matsumoto R"/>
            <person name="Murakumo K"/>
            <person name="Nishida K"/>
            <person name="Terakita A"/>
            <person name="Kuratani S"/>
            <person name="Sato K"/>
            <person name="Hyodo S Kuraku.S."/>
        </authorList>
    </citation>
    <scope>NUCLEOTIDE SEQUENCE [LARGE SCALE GENOMIC DNA]</scope>
</reference>
<protein>
    <submittedName>
        <fullName evidence="1">Uncharacterized protein</fullName>
    </submittedName>
</protein>
<dbReference type="Proteomes" id="UP000287033">
    <property type="component" value="Unassembled WGS sequence"/>
</dbReference>
<organism evidence="1 2">
    <name type="scientific">Chiloscyllium punctatum</name>
    <name type="common">Brownbanded bambooshark</name>
    <name type="synonym">Hemiscyllium punctatum</name>
    <dbReference type="NCBI Taxonomy" id="137246"/>
    <lineage>
        <taxon>Eukaryota</taxon>
        <taxon>Metazoa</taxon>
        <taxon>Chordata</taxon>
        <taxon>Craniata</taxon>
        <taxon>Vertebrata</taxon>
        <taxon>Chondrichthyes</taxon>
        <taxon>Elasmobranchii</taxon>
        <taxon>Galeomorphii</taxon>
        <taxon>Galeoidea</taxon>
        <taxon>Orectolobiformes</taxon>
        <taxon>Hemiscylliidae</taxon>
        <taxon>Chiloscyllium</taxon>
    </lineage>
</organism>
<evidence type="ECO:0000313" key="2">
    <source>
        <dbReference type="Proteomes" id="UP000287033"/>
    </source>
</evidence>
<evidence type="ECO:0000313" key="1">
    <source>
        <dbReference type="EMBL" id="GCC19339.1"/>
    </source>
</evidence>
<keyword evidence="2" id="KW-1185">Reference proteome</keyword>
<comment type="caution">
    <text evidence="1">The sequence shown here is derived from an EMBL/GenBank/DDBJ whole genome shotgun (WGS) entry which is preliminary data.</text>
</comment>
<dbReference type="EMBL" id="BEZZ01001543">
    <property type="protein sequence ID" value="GCC19339.1"/>
    <property type="molecule type" value="Genomic_DNA"/>
</dbReference>
<dbReference type="AlphaFoldDB" id="A0A401RMH7"/>